<dbReference type="GO" id="GO:0015833">
    <property type="term" value="P:peptide transport"/>
    <property type="evidence" value="ECO:0007669"/>
    <property type="project" value="TreeGrafter"/>
</dbReference>
<proteinExistence type="inferred from homology"/>
<dbReference type="PANTHER" id="PTHR30290:SF38">
    <property type="entry name" value="D,D-DIPEPTIDE-BINDING PERIPLASMIC PROTEIN DDPA-RELATED"/>
    <property type="match status" value="1"/>
</dbReference>
<reference evidence="6 7" key="1">
    <citation type="submission" date="2015-08" db="EMBL/GenBank/DDBJ databases">
        <title>Investigation of the bacterial diversity of lava forest soil.</title>
        <authorList>
            <person name="Lee J.S."/>
        </authorList>
    </citation>
    <scope>NUCLEOTIDE SEQUENCE [LARGE SCALE GENOMIC DNA]</scope>
    <source>
        <strain evidence="6 7">GJW-30</strain>
    </source>
</reference>
<gene>
    <name evidence="6" type="primary">gsiB_4</name>
    <name evidence="6" type="ORF">GJW-30_1_03856</name>
</gene>
<protein>
    <submittedName>
        <fullName evidence="6">Glutathione-binding protein GsiB</fullName>
    </submittedName>
</protein>
<dbReference type="InterPro" id="IPR030678">
    <property type="entry name" value="Peptide/Ni-bd"/>
</dbReference>
<evidence type="ECO:0000313" key="6">
    <source>
        <dbReference type="EMBL" id="BAT61299.1"/>
    </source>
</evidence>
<dbReference type="PANTHER" id="PTHR30290">
    <property type="entry name" value="PERIPLASMIC BINDING COMPONENT OF ABC TRANSPORTER"/>
    <property type="match status" value="1"/>
</dbReference>
<keyword evidence="3 4" id="KW-0732">Signal</keyword>
<dbReference type="Gene3D" id="3.10.105.10">
    <property type="entry name" value="Dipeptide-binding Protein, Domain 3"/>
    <property type="match status" value="1"/>
</dbReference>
<evidence type="ECO:0000313" key="7">
    <source>
        <dbReference type="Proteomes" id="UP000236884"/>
    </source>
</evidence>
<dbReference type="PIRSF" id="PIRSF002741">
    <property type="entry name" value="MppA"/>
    <property type="match status" value="1"/>
</dbReference>
<dbReference type="OrthoDB" id="9803988at2"/>
<evidence type="ECO:0000256" key="2">
    <source>
        <dbReference type="ARBA" id="ARBA00005695"/>
    </source>
</evidence>
<accession>A0A0S3PZI0</accession>
<dbReference type="AlphaFoldDB" id="A0A0S3PZI0"/>
<name>A0A0S3PZI0_9BRAD</name>
<comment type="similarity">
    <text evidence="2">Belongs to the bacterial solute-binding protein 5 family.</text>
</comment>
<dbReference type="GO" id="GO:0043190">
    <property type="term" value="C:ATP-binding cassette (ABC) transporter complex"/>
    <property type="evidence" value="ECO:0007669"/>
    <property type="project" value="InterPro"/>
</dbReference>
<dbReference type="Gene3D" id="3.90.76.10">
    <property type="entry name" value="Dipeptide-binding Protein, Domain 1"/>
    <property type="match status" value="1"/>
</dbReference>
<evidence type="ECO:0000259" key="5">
    <source>
        <dbReference type="Pfam" id="PF00496"/>
    </source>
</evidence>
<dbReference type="SUPFAM" id="SSF53850">
    <property type="entry name" value="Periplasmic binding protein-like II"/>
    <property type="match status" value="1"/>
</dbReference>
<dbReference type="Pfam" id="PF00496">
    <property type="entry name" value="SBP_bac_5"/>
    <property type="match status" value="1"/>
</dbReference>
<feature type="signal peptide" evidence="4">
    <location>
        <begin position="1"/>
        <end position="24"/>
    </location>
</feature>
<dbReference type="InterPro" id="IPR039424">
    <property type="entry name" value="SBP_5"/>
</dbReference>
<feature type="chain" id="PRO_5006616009" evidence="4">
    <location>
        <begin position="25"/>
        <end position="522"/>
    </location>
</feature>
<dbReference type="EMBL" id="AP014946">
    <property type="protein sequence ID" value="BAT61299.1"/>
    <property type="molecule type" value="Genomic_DNA"/>
</dbReference>
<evidence type="ECO:0000256" key="3">
    <source>
        <dbReference type="ARBA" id="ARBA00022729"/>
    </source>
</evidence>
<organism evidence="6 7">
    <name type="scientific">Variibacter gotjawalensis</name>
    <dbReference type="NCBI Taxonomy" id="1333996"/>
    <lineage>
        <taxon>Bacteria</taxon>
        <taxon>Pseudomonadati</taxon>
        <taxon>Pseudomonadota</taxon>
        <taxon>Alphaproteobacteria</taxon>
        <taxon>Hyphomicrobiales</taxon>
        <taxon>Nitrobacteraceae</taxon>
        <taxon>Variibacter</taxon>
    </lineage>
</organism>
<evidence type="ECO:0000256" key="4">
    <source>
        <dbReference type="SAM" id="SignalP"/>
    </source>
</evidence>
<dbReference type="GO" id="GO:1904680">
    <property type="term" value="F:peptide transmembrane transporter activity"/>
    <property type="evidence" value="ECO:0007669"/>
    <property type="project" value="TreeGrafter"/>
</dbReference>
<sequence length="522" mass="58433">MTKLHWLRAVLATALLFLSAPLHAKTLRVTMHSDLKIVDPIWTSALITTYHGYMIYDTLFGLDEKLNVQPQMVEKYTLSDDKLTWTFVLRDGLAFHDGAPVTAEDCVASLKRWSARDAMGQKMMSFVSTLVALDPKTIRMTMREPYGLVLQTLGKPGSNVPFIMPKRVAETDPNKQIDDLTGSGPFIFKRDEWRPGEKVVYLKSANYKPRAEPPSGAAGGKVVKVDRVEWLWIADTQTQINALLGNEIDILEQPPLDLIPLLESDKSVGMKVVNASGRQYAFRFNTLFKPFDNPKIRQAATYALNQTDMLKATIGDAKWYRECRSVFPCGSAFETTKGWDDRLSSNFEKSKALLKEAGYDGTPVVLMQSTDNAYLANMAPVAKQLLERGGFKVDLQAMDWQTLVSRRAKRDAPAQGGWNAFFTSWSSAEVLDPISTQFLNAGCEKATFGWPCDPEMEKLRDAFSRETDPDKQKAVAEAVALRMAEMPTHIHSGQYLQPTAFRKNIVGLLGSPSFALWNVEIK</sequence>
<keyword evidence="7" id="KW-1185">Reference proteome</keyword>
<dbReference type="RefSeq" id="WP_096358014.1">
    <property type="nucleotide sequence ID" value="NZ_AP014946.1"/>
</dbReference>
<dbReference type="InterPro" id="IPR000914">
    <property type="entry name" value="SBP_5_dom"/>
</dbReference>
<feature type="domain" description="Solute-binding protein family 5" evidence="5">
    <location>
        <begin position="67"/>
        <end position="433"/>
    </location>
</feature>
<dbReference type="Proteomes" id="UP000236884">
    <property type="component" value="Chromosome"/>
</dbReference>
<dbReference type="Gene3D" id="3.40.190.10">
    <property type="entry name" value="Periplasmic binding protein-like II"/>
    <property type="match status" value="1"/>
</dbReference>
<dbReference type="CDD" id="cd08502">
    <property type="entry name" value="PBP2_NikA_DppA_OppA_like_16"/>
    <property type="match status" value="1"/>
</dbReference>
<comment type="subcellular location">
    <subcellularLocation>
        <location evidence="1">Periplasm</location>
    </subcellularLocation>
</comment>
<dbReference type="KEGG" id="vgo:GJW-30_1_03856"/>
<evidence type="ECO:0000256" key="1">
    <source>
        <dbReference type="ARBA" id="ARBA00004418"/>
    </source>
</evidence>
<dbReference type="GO" id="GO:0030288">
    <property type="term" value="C:outer membrane-bounded periplasmic space"/>
    <property type="evidence" value="ECO:0007669"/>
    <property type="project" value="UniProtKB-ARBA"/>
</dbReference>